<gene>
    <name evidence="1" type="ORF">NDU88_005030</name>
</gene>
<dbReference type="EMBL" id="JANPWB010000006">
    <property type="protein sequence ID" value="KAJ1179797.1"/>
    <property type="molecule type" value="Genomic_DNA"/>
</dbReference>
<proteinExistence type="predicted"/>
<keyword evidence="2" id="KW-1185">Reference proteome</keyword>
<sequence length="103" mass="11310">MKHEARPPSVLLIFVSQDGIDSYGGGTHSDSHQAVGKNPLALTPWAAPGHYKRHECSRFADTGVEIQVMNIQGPALALLIVLLLRPSLFKLLFKNLHCNVQKV</sequence>
<evidence type="ECO:0000313" key="1">
    <source>
        <dbReference type="EMBL" id="KAJ1179797.1"/>
    </source>
</evidence>
<name>A0AAV7TT58_PLEWA</name>
<evidence type="ECO:0000313" key="2">
    <source>
        <dbReference type="Proteomes" id="UP001066276"/>
    </source>
</evidence>
<dbReference type="Proteomes" id="UP001066276">
    <property type="component" value="Chromosome 3_2"/>
</dbReference>
<organism evidence="1 2">
    <name type="scientific">Pleurodeles waltl</name>
    <name type="common">Iberian ribbed newt</name>
    <dbReference type="NCBI Taxonomy" id="8319"/>
    <lineage>
        <taxon>Eukaryota</taxon>
        <taxon>Metazoa</taxon>
        <taxon>Chordata</taxon>
        <taxon>Craniata</taxon>
        <taxon>Vertebrata</taxon>
        <taxon>Euteleostomi</taxon>
        <taxon>Amphibia</taxon>
        <taxon>Batrachia</taxon>
        <taxon>Caudata</taxon>
        <taxon>Salamandroidea</taxon>
        <taxon>Salamandridae</taxon>
        <taxon>Pleurodelinae</taxon>
        <taxon>Pleurodeles</taxon>
    </lineage>
</organism>
<reference evidence="1" key="1">
    <citation type="journal article" date="2022" name="bioRxiv">
        <title>Sequencing and chromosome-scale assembly of the giantPleurodeles waltlgenome.</title>
        <authorList>
            <person name="Brown T."/>
            <person name="Elewa A."/>
            <person name="Iarovenko S."/>
            <person name="Subramanian E."/>
            <person name="Araus A.J."/>
            <person name="Petzold A."/>
            <person name="Susuki M."/>
            <person name="Suzuki K.-i.T."/>
            <person name="Hayashi T."/>
            <person name="Toyoda A."/>
            <person name="Oliveira C."/>
            <person name="Osipova E."/>
            <person name="Leigh N.D."/>
            <person name="Simon A."/>
            <person name="Yun M.H."/>
        </authorList>
    </citation>
    <scope>NUCLEOTIDE SEQUENCE</scope>
    <source>
        <strain evidence="1">20211129_DDA</strain>
        <tissue evidence="1">Liver</tissue>
    </source>
</reference>
<accession>A0AAV7TT58</accession>
<dbReference type="AlphaFoldDB" id="A0AAV7TT58"/>
<protein>
    <submittedName>
        <fullName evidence="1">Uncharacterized protein</fullName>
    </submittedName>
</protein>
<comment type="caution">
    <text evidence="1">The sequence shown here is derived from an EMBL/GenBank/DDBJ whole genome shotgun (WGS) entry which is preliminary data.</text>
</comment>